<keyword evidence="2" id="KW-1185">Reference proteome</keyword>
<accession>A0A914QM45</accession>
<evidence type="ECO:0000313" key="3">
    <source>
        <dbReference type="WBParaSite" id="PDA_v2.g28412.t1"/>
    </source>
</evidence>
<feature type="transmembrane region" description="Helical" evidence="1">
    <location>
        <begin position="335"/>
        <end position="356"/>
    </location>
</feature>
<keyword evidence="1" id="KW-1133">Transmembrane helix</keyword>
<organism evidence="2 3">
    <name type="scientific">Panagrolaimus davidi</name>
    <dbReference type="NCBI Taxonomy" id="227884"/>
    <lineage>
        <taxon>Eukaryota</taxon>
        <taxon>Metazoa</taxon>
        <taxon>Ecdysozoa</taxon>
        <taxon>Nematoda</taxon>
        <taxon>Chromadorea</taxon>
        <taxon>Rhabditida</taxon>
        <taxon>Tylenchina</taxon>
        <taxon>Panagrolaimomorpha</taxon>
        <taxon>Panagrolaimoidea</taxon>
        <taxon>Panagrolaimidae</taxon>
        <taxon>Panagrolaimus</taxon>
    </lineage>
</organism>
<reference evidence="3" key="1">
    <citation type="submission" date="2022-11" db="UniProtKB">
        <authorList>
            <consortium name="WormBaseParasite"/>
        </authorList>
    </citation>
    <scope>IDENTIFICATION</scope>
</reference>
<dbReference type="Proteomes" id="UP000887578">
    <property type="component" value="Unplaced"/>
</dbReference>
<evidence type="ECO:0000256" key="1">
    <source>
        <dbReference type="SAM" id="Phobius"/>
    </source>
</evidence>
<dbReference type="AlphaFoldDB" id="A0A914QM45"/>
<name>A0A914QM45_9BILA</name>
<keyword evidence="1" id="KW-0812">Transmembrane</keyword>
<proteinExistence type="predicted"/>
<sequence length="357" mass="40547">MTYLRQWLDPSFSQSGDFIPLSIAQQQQADQALQSTFITGSRVQRLQQIMNQCQDVINSCTFAGQTISSYECCQFVQLYSGTLKGICWIFDNPAMSQQDYDLSKGFQITFQVTRNSFYNSENVTVHPGIDIYLMNNSMDSTRFATEMASPITIKDKENVRAKIKKQYTSNLQLSHCGSSPSNAAEIDRQKSQSSTSLSLCLLTAAASECGCFPLWASFIPLNSQRYLTLSQQINQTTACSVTTYESCARKYMEYSQSNRWKEPPRPNSNAIFVNAVKNCRSQSHTPCQTTEYPAEIERNSMPREFQTSSDYVSRITVVYSSLEITNIAEERDPNFYYLLSYIGYNAALWFAIGHIIW</sequence>
<dbReference type="WBParaSite" id="PDA_v2.g28412.t1">
    <property type="protein sequence ID" value="PDA_v2.g28412.t1"/>
    <property type="gene ID" value="PDA_v2.g28412"/>
</dbReference>
<keyword evidence="1" id="KW-0472">Membrane</keyword>
<protein>
    <submittedName>
        <fullName evidence="3">Uncharacterized protein</fullName>
    </submittedName>
</protein>
<evidence type="ECO:0000313" key="2">
    <source>
        <dbReference type="Proteomes" id="UP000887578"/>
    </source>
</evidence>